<gene>
    <name evidence="9" type="ORF">Uis1B_1869</name>
</gene>
<feature type="domain" description="Fido" evidence="8">
    <location>
        <begin position="55"/>
        <end position="199"/>
    </location>
</feature>
<dbReference type="InterPro" id="IPR036597">
    <property type="entry name" value="Fido-like_dom_sf"/>
</dbReference>
<dbReference type="InterPro" id="IPR003812">
    <property type="entry name" value="Fido"/>
</dbReference>
<reference evidence="9 10" key="1">
    <citation type="submission" date="2017-07" db="EMBL/GenBank/DDBJ databases">
        <title>Bifidobacterium novel species.</title>
        <authorList>
            <person name="Lugli G.A."/>
            <person name="Milani C."/>
            <person name="Duranti S."/>
            <person name="Mangifesta M."/>
        </authorList>
    </citation>
    <scope>NUCLEOTIDE SEQUENCE [LARGE SCALE GENOMIC DNA]</scope>
    <source>
        <strain evidence="10">Uis1B</strain>
    </source>
</reference>
<comment type="caution">
    <text evidence="9">The sequence shown here is derived from an EMBL/GenBank/DDBJ whole genome shotgun (WGS) entry which is preliminary data.</text>
</comment>
<keyword evidence="3" id="KW-0547">Nucleotide-binding</keyword>
<accession>A0A2N5J7V8</accession>
<dbReference type="EMBL" id="NMWU01000036">
    <property type="protein sequence ID" value="PLS30277.1"/>
    <property type="molecule type" value="Genomic_DNA"/>
</dbReference>
<dbReference type="SUPFAM" id="SSF140931">
    <property type="entry name" value="Fic-like"/>
    <property type="match status" value="1"/>
</dbReference>
<dbReference type="Proteomes" id="UP000235050">
    <property type="component" value="Unassembled WGS sequence"/>
</dbReference>
<evidence type="ECO:0000256" key="1">
    <source>
        <dbReference type="ARBA" id="ARBA00022679"/>
    </source>
</evidence>
<evidence type="ECO:0000256" key="4">
    <source>
        <dbReference type="ARBA" id="ARBA00022840"/>
    </source>
</evidence>
<evidence type="ECO:0000259" key="8">
    <source>
        <dbReference type="PROSITE" id="PS51459"/>
    </source>
</evidence>
<evidence type="ECO:0000256" key="6">
    <source>
        <dbReference type="ARBA" id="ARBA00047939"/>
    </source>
</evidence>
<evidence type="ECO:0000256" key="3">
    <source>
        <dbReference type="ARBA" id="ARBA00022741"/>
    </source>
</evidence>
<organism evidence="9 10">
    <name type="scientific">Bifidobacterium margollesii</name>
    <dbReference type="NCBI Taxonomy" id="2020964"/>
    <lineage>
        <taxon>Bacteria</taxon>
        <taxon>Bacillati</taxon>
        <taxon>Actinomycetota</taxon>
        <taxon>Actinomycetes</taxon>
        <taxon>Bifidobacteriales</taxon>
        <taxon>Bifidobacteriaceae</taxon>
        <taxon>Bifidobacterium</taxon>
    </lineage>
</organism>
<dbReference type="GO" id="GO:0051302">
    <property type="term" value="P:regulation of cell division"/>
    <property type="evidence" value="ECO:0007669"/>
    <property type="project" value="TreeGrafter"/>
</dbReference>
<evidence type="ECO:0000313" key="9">
    <source>
        <dbReference type="EMBL" id="PLS30277.1"/>
    </source>
</evidence>
<keyword evidence="2" id="KW-0548">Nucleotidyltransferase</keyword>
<evidence type="ECO:0000256" key="5">
    <source>
        <dbReference type="ARBA" id="ARBA00034531"/>
    </source>
</evidence>
<keyword evidence="1" id="KW-0808">Transferase</keyword>
<dbReference type="EC" id="2.7.7.108" evidence="5"/>
<dbReference type="PANTHER" id="PTHR39560">
    <property type="entry name" value="PROTEIN ADENYLYLTRANSFERASE FIC-RELATED"/>
    <property type="match status" value="1"/>
</dbReference>
<keyword evidence="4" id="KW-0067">ATP-binding</keyword>
<dbReference type="Pfam" id="PF02661">
    <property type="entry name" value="Fic"/>
    <property type="match status" value="1"/>
</dbReference>
<dbReference type="PROSITE" id="PS51459">
    <property type="entry name" value="FIDO"/>
    <property type="match status" value="1"/>
</dbReference>
<dbReference type="RefSeq" id="WP_165782840.1">
    <property type="nucleotide sequence ID" value="NZ_NMWU01000036.1"/>
</dbReference>
<dbReference type="PANTHER" id="PTHR39560:SF1">
    <property type="entry name" value="PROTEIN ADENYLYLTRANSFERASE FIC-RELATED"/>
    <property type="match status" value="1"/>
</dbReference>
<comment type="catalytic activity">
    <reaction evidence="6">
        <text>L-threonyl-[protein] + ATP = 3-O-(5'-adenylyl)-L-threonyl-[protein] + diphosphate</text>
        <dbReference type="Rhea" id="RHEA:54292"/>
        <dbReference type="Rhea" id="RHEA-COMP:11060"/>
        <dbReference type="Rhea" id="RHEA-COMP:13847"/>
        <dbReference type="ChEBI" id="CHEBI:30013"/>
        <dbReference type="ChEBI" id="CHEBI:30616"/>
        <dbReference type="ChEBI" id="CHEBI:33019"/>
        <dbReference type="ChEBI" id="CHEBI:138113"/>
        <dbReference type="EC" id="2.7.7.108"/>
    </reaction>
</comment>
<protein>
    <recommendedName>
        <fullName evidence="5">protein adenylyltransferase</fullName>
        <ecNumber evidence="5">2.7.7.108</ecNumber>
    </recommendedName>
</protein>
<proteinExistence type="predicted"/>
<evidence type="ECO:0000313" key="10">
    <source>
        <dbReference type="Proteomes" id="UP000235050"/>
    </source>
</evidence>
<name>A0A2N5J7V8_9BIFI</name>
<dbReference type="GO" id="GO:0005524">
    <property type="term" value="F:ATP binding"/>
    <property type="evidence" value="ECO:0007669"/>
    <property type="project" value="UniProtKB-KW"/>
</dbReference>
<dbReference type="AlphaFoldDB" id="A0A2N5J7V8"/>
<evidence type="ECO:0000256" key="2">
    <source>
        <dbReference type="ARBA" id="ARBA00022695"/>
    </source>
</evidence>
<comment type="catalytic activity">
    <reaction evidence="7">
        <text>L-tyrosyl-[protein] + ATP = O-(5'-adenylyl)-L-tyrosyl-[protein] + diphosphate</text>
        <dbReference type="Rhea" id="RHEA:54288"/>
        <dbReference type="Rhea" id="RHEA-COMP:10136"/>
        <dbReference type="Rhea" id="RHEA-COMP:13846"/>
        <dbReference type="ChEBI" id="CHEBI:30616"/>
        <dbReference type="ChEBI" id="CHEBI:33019"/>
        <dbReference type="ChEBI" id="CHEBI:46858"/>
        <dbReference type="ChEBI" id="CHEBI:83624"/>
        <dbReference type="EC" id="2.7.7.108"/>
    </reaction>
</comment>
<keyword evidence="10" id="KW-1185">Reference proteome</keyword>
<sequence length="252" mass="28829">MNDYGFVDPYIDPTTGLLRNKVGATTLDELKKAEGELVSIAAVKLIENPPRNRMADLNELREIHRRLFGAVYSWAGEIRTVEIRKLAEGSEYFLPSPMIPTGIEYSMNELRKDGYLKNLDKDEFLDRLVRNYDNYNYVHPFREGNGRTQRMLWTLVCHEAGYDIDWRLVSKQDNDEGSRLAAEQRDYSILRRAFDVAVKPCDPDEPILVEHANVGHLKPIAKLLPGGDVYVHAHTKSDGTEVAAHFRSRPSR</sequence>
<dbReference type="GO" id="GO:0070733">
    <property type="term" value="F:AMPylase activity"/>
    <property type="evidence" value="ECO:0007669"/>
    <property type="project" value="UniProtKB-EC"/>
</dbReference>
<evidence type="ECO:0000256" key="7">
    <source>
        <dbReference type="ARBA" id="ARBA00048696"/>
    </source>
</evidence>
<dbReference type="Gene3D" id="1.10.3290.10">
    <property type="entry name" value="Fido-like domain"/>
    <property type="match status" value="1"/>
</dbReference>